<reference evidence="2 3" key="2">
    <citation type="submission" date="2024-07" db="EMBL/GenBank/DDBJ databases">
        <authorList>
            <person name="Akdeniz Z."/>
        </authorList>
    </citation>
    <scope>NUCLEOTIDE SEQUENCE [LARGE SCALE GENOMIC DNA]</scope>
</reference>
<proteinExistence type="predicted"/>
<dbReference type="AlphaFoldDB" id="A0AA86URJ6"/>
<gene>
    <name evidence="2" type="ORF">HINF_LOCUS3721</name>
    <name evidence="1" type="ORF">HINF_LOCUS49637</name>
</gene>
<dbReference type="EMBL" id="CATOUU010000952">
    <property type="protein sequence ID" value="CAI9961992.1"/>
    <property type="molecule type" value="Genomic_DNA"/>
</dbReference>
<reference evidence="1" key="1">
    <citation type="submission" date="2023-06" db="EMBL/GenBank/DDBJ databases">
        <authorList>
            <person name="Kurt Z."/>
        </authorList>
    </citation>
    <scope>NUCLEOTIDE SEQUENCE</scope>
</reference>
<comment type="caution">
    <text evidence="1">The sequence shown here is derived from an EMBL/GenBank/DDBJ whole genome shotgun (WGS) entry which is preliminary data.</text>
</comment>
<keyword evidence="3" id="KW-1185">Reference proteome</keyword>
<evidence type="ECO:0000313" key="2">
    <source>
        <dbReference type="EMBL" id="CAL5976248.1"/>
    </source>
</evidence>
<evidence type="ECO:0000313" key="1">
    <source>
        <dbReference type="EMBL" id="CAI9961992.1"/>
    </source>
</evidence>
<protein>
    <submittedName>
        <fullName evidence="2">Hypothetical_protein</fullName>
    </submittedName>
</protein>
<dbReference type="Proteomes" id="UP001642409">
    <property type="component" value="Unassembled WGS sequence"/>
</dbReference>
<sequence>MKREFALPAESANWRQLHGVERLLHLFFIVQIHGLRAQTNQPQLVRAIWVYVNVRWRSDLPQASDVHLSARLVISKQIDLIQHVLAELLALLALSTLQVSHCFAGYGEYQRVLTRLVLLLVLCEVSSGEYLVVQNFVDLLGGYSILIRVLNQRIRVVEDDRLQLIVVFVPIFTDCKYRGILSE</sequence>
<accession>A0AA86URJ6</accession>
<dbReference type="EMBL" id="CAXDID020000007">
    <property type="protein sequence ID" value="CAL5976248.1"/>
    <property type="molecule type" value="Genomic_DNA"/>
</dbReference>
<organism evidence="1">
    <name type="scientific">Hexamita inflata</name>
    <dbReference type="NCBI Taxonomy" id="28002"/>
    <lineage>
        <taxon>Eukaryota</taxon>
        <taxon>Metamonada</taxon>
        <taxon>Diplomonadida</taxon>
        <taxon>Hexamitidae</taxon>
        <taxon>Hexamitinae</taxon>
        <taxon>Hexamita</taxon>
    </lineage>
</organism>
<name>A0AA86URJ6_9EUKA</name>
<evidence type="ECO:0000313" key="3">
    <source>
        <dbReference type="Proteomes" id="UP001642409"/>
    </source>
</evidence>